<dbReference type="FunFam" id="3.30.460.10:FF:000018">
    <property type="entry name" value="Mitochondrial assembly of ribosomal large subunit 1"/>
    <property type="match status" value="1"/>
</dbReference>
<dbReference type="HAMAP" id="MF_01477">
    <property type="entry name" value="Iojap_RsfS"/>
    <property type="match status" value="1"/>
</dbReference>
<dbReference type="GO" id="GO:0043023">
    <property type="term" value="F:ribosomal large subunit binding"/>
    <property type="evidence" value="ECO:0007669"/>
    <property type="project" value="TreeGrafter"/>
</dbReference>
<dbReference type="InterPro" id="IPR043519">
    <property type="entry name" value="NT_sf"/>
</dbReference>
<dbReference type="InterPro" id="IPR004394">
    <property type="entry name" value="Iojap/RsfS/C7orf30"/>
</dbReference>
<dbReference type="GO" id="GO:0017148">
    <property type="term" value="P:negative regulation of translation"/>
    <property type="evidence" value="ECO:0007669"/>
    <property type="project" value="TreeGrafter"/>
</dbReference>
<dbReference type="Gene3D" id="3.30.460.10">
    <property type="entry name" value="Beta Polymerase, domain 2"/>
    <property type="match status" value="1"/>
</dbReference>
<evidence type="ECO:0000256" key="5">
    <source>
        <dbReference type="ARBA" id="ARBA00073331"/>
    </source>
</evidence>
<proteinExistence type="inferred from homology"/>
<evidence type="ECO:0000256" key="1">
    <source>
        <dbReference type="ARBA" id="ARBA00004173"/>
    </source>
</evidence>
<sequence>DVQNRKELKKMAGALYVQLTLCPRASFLLTGKTGCSVKATDLRHFQNGTKKLTEYILKRSIKSFTKVDQTLCRKPNYLGRCDFPVFLSIRNCRLLSFSCYRQLSHINNADDCGGKLDAKEHINHADSETKIDDPELKSILKDLSNDFDNEITEEIKNEDSHKQTLEVSDSSKLENYLDSTQVNNKDADFEYDYQVAEDIEEYDYIDDNNVLTEQQIRPEKVLPISLERGKNGVFDLDELVTLLTHLGAENIVTFPIPPEVNYCDHMVVVSAKSSRHLQAINDEMLWVHKRKKSKKDAHLIIEGMTKSTWCAMDLGNIVLHVFFGNQREYYDIESLWTLGPDADPKCQELDVDRYILSPENLFWLETRNTAGQDNSDKTGSEKAVKFDDAKIDVSKHSK</sequence>
<evidence type="ECO:0000256" key="2">
    <source>
        <dbReference type="ARBA" id="ARBA00010574"/>
    </source>
</evidence>
<dbReference type="AlphaFoldDB" id="A0A0B6ZXU4"/>
<reference evidence="6" key="1">
    <citation type="submission" date="2014-12" db="EMBL/GenBank/DDBJ databases">
        <title>Insight into the proteome of Arion vulgaris.</title>
        <authorList>
            <person name="Aradska J."/>
            <person name="Bulat T."/>
            <person name="Smidak R."/>
            <person name="Sarate P."/>
            <person name="Gangsoo J."/>
            <person name="Sialana F."/>
            <person name="Bilban M."/>
            <person name="Lubec G."/>
        </authorList>
    </citation>
    <scope>NUCLEOTIDE SEQUENCE</scope>
    <source>
        <tissue evidence="6">Skin</tissue>
    </source>
</reference>
<dbReference type="PANTHER" id="PTHR21043:SF0">
    <property type="entry name" value="MITOCHONDRIAL ASSEMBLY OF RIBOSOMAL LARGE SUBUNIT PROTEIN 1"/>
    <property type="match status" value="1"/>
</dbReference>
<dbReference type="SUPFAM" id="SSF81301">
    <property type="entry name" value="Nucleotidyltransferase"/>
    <property type="match status" value="1"/>
</dbReference>
<evidence type="ECO:0000256" key="3">
    <source>
        <dbReference type="ARBA" id="ARBA00023128"/>
    </source>
</evidence>
<gene>
    <name evidence="6" type="primary">ORF86590</name>
</gene>
<protein>
    <recommendedName>
        <fullName evidence="5">Mitochondrial assembly of ribosomal large subunit protein 1</fullName>
    </recommendedName>
</protein>
<dbReference type="GO" id="GO:0005739">
    <property type="term" value="C:mitochondrion"/>
    <property type="evidence" value="ECO:0007669"/>
    <property type="project" value="UniProtKB-SubCell"/>
</dbReference>
<evidence type="ECO:0000313" key="6">
    <source>
        <dbReference type="EMBL" id="CEK73393.1"/>
    </source>
</evidence>
<evidence type="ECO:0000256" key="4">
    <source>
        <dbReference type="ARBA" id="ARBA00053669"/>
    </source>
</evidence>
<accession>A0A0B6ZXU4</accession>
<name>A0A0B6ZXU4_9EUPU</name>
<dbReference type="Pfam" id="PF02410">
    <property type="entry name" value="RsfS"/>
    <property type="match status" value="1"/>
</dbReference>
<keyword evidence="3" id="KW-0496">Mitochondrion</keyword>
<dbReference type="EMBL" id="HACG01026528">
    <property type="protein sequence ID" value="CEK73393.1"/>
    <property type="molecule type" value="Transcribed_RNA"/>
</dbReference>
<feature type="non-terminal residue" evidence="6">
    <location>
        <position position="1"/>
    </location>
</feature>
<dbReference type="GO" id="GO:0090071">
    <property type="term" value="P:negative regulation of ribosome biogenesis"/>
    <property type="evidence" value="ECO:0007669"/>
    <property type="project" value="TreeGrafter"/>
</dbReference>
<organism evidence="6">
    <name type="scientific">Arion vulgaris</name>
    <dbReference type="NCBI Taxonomy" id="1028688"/>
    <lineage>
        <taxon>Eukaryota</taxon>
        <taxon>Metazoa</taxon>
        <taxon>Spiralia</taxon>
        <taxon>Lophotrochozoa</taxon>
        <taxon>Mollusca</taxon>
        <taxon>Gastropoda</taxon>
        <taxon>Heterobranchia</taxon>
        <taxon>Euthyneura</taxon>
        <taxon>Panpulmonata</taxon>
        <taxon>Eupulmonata</taxon>
        <taxon>Stylommatophora</taxon>
        <taxon>Helicina</taxon>
        <taxon>Arionoidea</taxon>
        <taxon>Arionidae</taxon>
        <taxon>Arion</taxon>
    </lineage>
</organism>
<dbReference type="NCBIfam" id="TIGR00090">
    <property type="entry name" value="rsfS_iojap_ybeB"/>
    <property type="match status" value="1"/>
</dbReference>
<comment type="similarity">
    <text evidence="2">Belongs to the Iojap/RsfS family.</text>
</comment>
<dbReference type="PANTHER" id="PTHR21043">
    <property type="entry name" value="IOJAP SUPERFAMILY ORTHOLOG"/>
    <property type="match status" value="1"/>
</dbReference>
<comment type="subcellular location">
    <subcellularLocation>
        <location evidence="1">Mitochondrion</location>
    </subcellularLocation>
</comment>
<comment type="function">
    <text evidence="4">Required for normal mitochondrial ribosome function and mitochondrial translation. May play a role in ribosome biogenesis by preventing premature association of the 28S and 39S ribosomal subunits. Interacts with mitochondrial ribosomal protein uL14m (MRPL14), probably blocking formation of intersubunit bridge B8, preventing association of the 28S and 39S ribosomal subunits. Addition to isolated mitochondrial ribosomal subunits partially inhibits translation, probably by interfering with the association of the 28S and 39S ribosomal subunits and the formation of functional ribosomes. May also participate in the assembly and/or regulation of the stability of the large subunit of the mitochondrial ribosome. May function as a ribosomal silencing factor.</text>
</comment>